<evidence type="ECO:0000256" key="1">
    <source>
        <dbReference type="SAM" id="MobiDB-lite"/>
    </source>
</evidence>
<organism evidence="2 3">
    <name type="scientific">Novosphingobium resinovorum</name>
    <dbReference type="NCBI Taxonomy" id="158500"/>
    <lineage>
        <taxon>Bacteria</taxon>
        <taxon>Pseudomonadati</taxon>
        <taxon>Pseudomonadota</taxon>
        <taxon>Alphaproteobacteria</taxon>
        <taxon>Sphingomonadales</taxon>
        <taxon>Sphingomonadaceae</taxon>
        <taxon>Novosphingobium</taxon>
    </lineage>
</organism>
<comment type="caution">
    <text evidence="2">The sequence shown here is derived from an EMBL/GenBank/DDBJ whole genome shotgun (WGS) entry which is preliminary data.</text>
</comment>
<evidence type="ECO:0000313" key="2">
    <source>
        <dbReference type="EMBL" id="EZP81286.1"/>
    </source>
</evidence>
<reference evidence="2 3" key="1">
    <citation type="submission" date="2014-03" db="EMBL/GenBank/DDBJ databases">
        <title>Whole genome sequence of Novosphingobium resinovorum KF1.</title>
        <authorList>
            <person name="Gan H.M."/>
            <person name="Gan H.Y."/>
            <person name="Chew T.H."/>
            <person name="Savka M.A."/>
        </authorList>
    </citation>
    <scope>NUCLEOTIDE SEQUENCE [LARGE SCALE GENOMIC DNA]</scope>
    <source>
        <strain evidence="2 3">KF1</strain>
    </source>
</reference>
<sequence>MDDADVMRVLAVVMSETLDVGTGIIELLGQHMGVAMLDAVRDREVMGHLLVEVAGNQVAAENAKATSKVQRGIIRGCLTGTNGRRKRESWVPRWMAFPASAYTARGGVGSAERAARLAALCDEEEAGAEATEGAEAAPAEAEQALPQAA</sequence>
<feature type="compositionally biased region" description="Low complexity" evidence="1">
    <location>
        <begin position="128"/>
        <end position="149"/>
    </location>
</feature>
<accession>A0A031JU38</accession>
<dbReference type="EMBL" id="JFYZ01000013">
    <property type="protein sequence ID" value="EZP81286.1"/>
    <property type="molecule type" value="Genomic_DNA"/>
</dbReference>
<evidence type="ECO:0000313" key="3">
    <source>
        <dbReference type="Proteomes" id="UP000024329"/>
    </source>
</evidence>
<dbReference type="PATRIC" id="fig|158500.4.peg.3018"/>
<gene>
    <name evidence="2" type="ORF">BV97_02947</name>
</gene>
<name>A0A031JU38_9SPHN</name>
<dbReference type="AlphaFoldDB" id="A0A031JU38"/>
<protein>
    <submittedName>
        <fullName evidence="2">ParB-like protein</fullName>
    </submittedName>
</protein>
<dbReference type="eggNOG" id="COG1475">
    <property type="taxonomic scope" value="Bacteria"/>
</dbReference>
<proteinExistence type="predicted"/>
<dbReference type="Proteomes" id="UP000024329">
    <property type="component" value="Unassembled WGS sequence"/>
</dbReference>
<feature type="region of interest" description="Disordered" evidence="1">
    <location>
        <begin position="124"/>
        <end position="149"/>
    </location>
</feature>